<evidence type="ECO:0000313" key="1">
    <source>
        <dbReference type="EMBL" id="KAG1906521.1"/>
    </source>
</evidence>
<evidence type="ECO:0000313" key="2">
    <source>
        <dbReference type="Proteomes" id="UP001195769"/>
    </source>
</evidence>
<keyword evidence="2" id="KW-1185">Reference proteome</keyword>
<dbReference type="Proteomes" id="UP001195769">
    <property type="component" value="Unassembled WGS sequence"/>
</dbReference>
<name>A0AAD4HS35_9AGAM</name>
<reference evidence="1" key="1">
    <citation type="journal article" date="2020" name="New Phytol.">
        <title>Comparative genomics reveals dynamic genome evolution in host specialist ectomycorrhizal fungi.</title>
        <authorList>
            <person name="Lofgren L.A."/>
            <person name="Nguyen N.H."/>
            <person name="Vilgalys R."/>
            <person name="Ruytinx J."/>
            <person name="Liao H.L."/>
            <person name="Branco S."/>
            <person name="Kuo A."/>
            <person name="LaButti K."/>
            <person name="Lipzen A."/>
            <person name="Andreopoulos W."/>
            <person name="Pangilinan J."/>
            <person name="Riley R."/>
            <person name="Hundley H."/>
            <person name="Na H."/>
            <person name="Barry K."/>
            <person name="Grigoriev I.V."/>
            <person name="Stajich J.E."/>
            <person name="Kennedy P.G."/>
        </authorList>
    </citation>
    <scope>NUCLEOTIDE SEQUENCE</scope>
    <source>
        <strain evidence="1">FC203</strain>
    </source>
</reference>
<sequence>MGENSHTGIEFELQRMSVSSWVADLAADSSHSPVFFLDRLSPSPPPLCTCDPDPCTCSYLGQQNTTVIASEDVYPCIGGSIHFEQPVHNGRACQCPCHGAARDDVDHLLRCSVLVIFSVIAELQHTTPYGALSSEVHDRVLDVIKLTPLEYKEALHWLLEEYYVVSPLGDGRLQVTQCNSL</sequence>
<accession>A0AAD4HS35</accession>
<dbReference type="GeneID" id="64660389"/>
<dbReference type="EMBL" id="JABBWK010000004">
    <property type="protein sequence ID" value="KAG1906521.1"/>
    <property type="molecule type" value="Genomic_DNA"/>
</dbReference>
<gene>
    <name evidence="1" type="ORF">F5891DRAFT_1181934</name>
</gene>
<proteinExistence type="predicted"/>
<comment type="caution">
    <text evidence="1">The sequence shown here is derived from an EMBL/GenBank/DDBJ whole genome shotgun (WGS) entry which is preliminary data.</text>
</comment>
<organism evidence="1 2">
    <name type="scientific">Suillus fuscotomentosus</name>
    <dbReference type="NCBI Taxonomy" id="1912939"/>
    <lineage>
        <taxon>Eukaryota</taxon>
        <taxon>Fungi</taxon>
        <taxon>Dikarya</taxon>
        <taxon>Basidiomycota</taxon>
        <taxon>Agaricomycotina</taxon>
        <taxon>Agaricomycetes</taxon>
        <taxon>Agaricomycetidae</taxon>
        <taxon>Boletales</taxon>
        <taxon>Suillineae</taxon>
        <taxon>Suillaceae</taxon>
        <taxon>Suillus</taxon>
    </lineage>
</organism>
<protein>
    <submittedName>
        <fullName evidence="1">Uncharacterized protein</fullName>
    </submittedName>
</protein>
<dbReference type="AlphaFoldDB" id="A0AAD4HS35"/>
<dbReference type="RefSeq" id="XP_041232096.1">
    <property type="nucleotide sequence ID" value="XM_041366091.1"/>
</dbReference>